<dbReference type="InterPro" id="IPR050546">
    <property type="entry name" value="Glycosyl_Hydrlase_16"/>
</dbReference>
<evidence type="ECO:0000313" key="4">
    <source>
        <dbReference type="Proteomes" id="UP000070544"/>
    </source>
</evidence>
<evidence type="ECO:0000256" key="1">
    <source>
        <dbReference type="ARBA" id="ARBA00006865"/>
    </source>
</evidence>
<dbReference type="SUPFAM" id="SSF49899">
    <property type="entry name" value="Concanavalin A-like lectins/glucanases"/>
    <property type="match status" value="1"/>
</dbReference>
<sequence length="138" mass="15194">MVWELSEDNGELAEAIRQNWNGGSTASLPETKLIESFPKSNGVWQLAWSEDFDYAGAPDPRFWNLVKGAGTSGEMEQYTSDNVKVENGMLVITATQGNNGWTSGQITTKNLLHLKYGRIEARVKFPTGSGTWPIVSLV</sequence>
<dbReference type="OrthoDB" id="192832at2759"/>
<protein>
    <submittedName>
        <fullName evidence="3">Glycoside hydrolase family 16 protein</fullName>
    </submittedName>
</protein>
<dbReference type="InterPro" id="IPR013320">
    <property type="entry name" value="ConA-like_dom_sf"/>
</dbReference>
<dbReference type="GO" id="GO:0005975">
    <property type="term" value="P:carbohydrate metabolic process"/>
    <property type="evidence" value="ECO:0007669"/>
    <property type="project" value="InterPro"/>
</dbReference>
<dbReference type="Proteomes" id="UP000070544">
    <property type="component" value="Unassembled WGS sequence"/>
</dbReference>
<evidence type="ECO:0000313" key="3">
    <source>
        <dbReference type="EMBL" id="KXS18730.1"/>
    </source>
</evidence>
<accession>A0A139APQ7</accession>
<name>A0A139APQ7_GONPJ</name>
<dbReference type="PANTHER" id="PTHR10963:SF55">
    <property type="entry name" value="GLYCOSIDE HYDROLASE FAMILY 16 PROTEIN"/>
    <property type="match status" value="1"/>
</dbReference>
<dbReference type="InterPro" id="IPR000757">
    <property type="entry name" value="Beta-glucanase-like"/>
</dbReference>
<keyword evidence="4" id="KW-1185">Reference proteome</keyword>
<dbReference type="PROSITE" id="PS51762">
    <property type="entry name" value="GH16_2"/>
    <property type="match status" value="1"/>
</dbReference>
<reference evidence="3 4" key="1">
    <citation type="journal article" date="2015" name="Genome Biol. Evol.">
        <title>Phylogenomic analyses indicate that early fungi evolved digesting cell walls of algal ancestors of land plants.</title>
        <authorList>
            <person name="Chang Y."/>
            <person name="Wang S."/>
            <person name="Sekimoto S."/>
            <person name="Aerts A.L."/>
            <person name="Choi C."/>
            <person name="Clum A."/>
            <person name="LaButti K.M."/>
            <person name="Lindquist E.A."/>
            <person name="Yee Ngan C."/>
            <person name="Ohm R.A."/>
            <person name="Salamov A.A."/>
            <person name="Grigoriev I.V."/>
            <person name="Spatafora J.W."/>
            <person name="Berbee M.L."/>
        </authorList>
    </citation>
    <scope>NUCLEOTIDE SEQUENCE [LARGE SCALE GENOMIC DNA]</scope>
    <source>
        <strain evidence="3 4">JEL478</strain>
    </source>
</reference>
<feature type="domain" description="GH16" evidence="2">
    <location>
        <begin position="18"/>
        <end position="138"/>
    </location>
</feature>
<dbReference type="AlphaFoldDB" id="A0A139APQ7"/>
<comment type="similarity">
    <text evidence="1">Belongs to the glycosyl hydrolase 16 family.</text>
</comment>
<dbReference type="GO" id="GO:0004553">
    <property type="term" value="F:hydrolase activity, hydrolyzing O-glycosyl compounds"/>
    <property type="evidence" value="ECO:0007669"/>
    <property type="project" value="InterPro"/>
</dbReference>
<proteinExistence type="inferred from homology"/>
<evidence type="ECO:0000259" key="2">
    <source>
        <dbReference type="PROSITE" id="PS51762"/>
    </source>
</evidence>
<gene>
    <name evidence="3" type="ORF">M427DRAFT_198455</name>
</gene>
<organism evidence="3 4">
    <name type="scientific">Gonapodya prolifera (strain JEL478)</name>
    <name type="common">Monoblepharis prolifera</name>
    <dbReference type="NCBI Taxonomy" id="1344416"/>
    <lineage>
        <taxon>Eukaryota</taxon>
        <taxon>Fungi</taxon>
        <taxon>Fungi incertae sedis</taxon>
        <taxon>Chytridiomycota</taxon>
        <taxon>Chytridiomycota incertae sedis</taxon>
        <taxon>Monoblepharidomycetes</taxon>
        <taxon>Monoblepharidales</taxon>
        <taxon>Gonapodyaceae</taxon>
        <taxon>Gonapodya</taxon>
    </lineage>
</organism>
<keyword evidence="3" id="KW-0378">Hydrolase</keyword>
<dbReference type="PANTHER" id="PTHR10963">
    <property type="entry name" value="GLYCOSYL HYDROLASE-RELATED"/>
    <property type="match status" value="1"/>
</dbReference>
<dbReference type="EMBL" id="KQ965741">
    <property type="protein sequence ID" value="KXS18730.1"/>
    <property type="molecule type" value="Genomic_DNA"/>
</dbReference>
<dbReference type="Gene3D" id="2.60.120.200">
    <property type="match status" value="1"/>
</dbReference>